<sequence>MKTLIVEDEVASALMMEKILSDNFPELELSKAENLKLAAEKFKEIQPEILLLDVNLPDGNSIDFLKEIYTRNTHSFKVVFITAFSKYAVEAFQFSALDFILKPFTPNQLISSIQKVLQRCKEDTYKLKLETLLYNQQEPQKRKIVLKTQEDIFVVDITDIIRAEAHNNYTTIYRASAESILVSQSLKKIEDQLLVSDFIRVHQSHLVNTNFISKFQKKTNNLILTSEEKIPVSVAKRADLLEYFSKF</sequence>
<evidence type="ECO:0000256" key="1">
    <source>
        <dbReference type="PROSITE-ProRule" id="PRU00169"/>
    </source>
</evidence>
<organism evidence="4 5">
    <name type="scientific">Zunongwangia endophytica</name>
    <dbReference type="NCBI Taxonomy" id="1808945"/>
    <lineage>
        <taxon>Bacteria</taxon>
        <taxon>Pseudomonadati</taxon>
        <taxon>Bacteroidota</taxon>
        <taxon>Flavobacteriia</taxon>
        <taxon>Flavobacteriales</taxon>
        <taxon>Flavobacteriaceae</taxon>
        <taxon>Zunongwangia</taxon>
    </lineage>
</organism>
<gene>
    <name evidence="4" type="ORF">ACFOS1_10445</name>
</gene>
<feature type="modified residue" description="4-aspartylphosphate" evidence="1">
    <location>
        <position position="53"/>
    </location>
</feature>
<dbReference type="Proteomes" id="UP001595793">
    <property type="component" value="Unassembled WGS sequence"/>
</dbReference>
<proteinExistence type="predicted"/>
<evidence type="ECO:0000313" key="5">
    <source>
        <dbReference type="Proteomes" id="UP001595793"/>
    </source>
</evidence>
<dbReference type="EMBL" id="JBHSAS010000006">
    <property type="protein sequence ID" value="MFC4027823.1"/>
    <property type="molecule type" value="Genomic_DNA"/>
</dbReference>
<feature type="domain" description="Response regulatory" evidence="2">
    <location>
        <begin position="2"/>
        <end position="117"/>
    </location>
</feature>
<evidence type="ECO:0000259" key="2">
    <source>
        <dbReference type="PROSITE" id="PS50110"/>
    </source>
</evidence>
<dbReference type="InterPro" id="IPR011006">
    <property type="entry name" value="CheY-like_superfamily"/>
</dbReference>
<dbReference type="InterPro" id="IPR046947">
    <property type="entry name" value="LytR-like"/>
</dbReference>
<accession>A0ABV8HA40</accession>
<dbReference type="Gene3D" id="2.40.50.1020">
    <property type="entry name" value="LytTr DNA-binding domain"/>
    <property type="match status" value="1"/>
</dbReference>
<evidence type="ECO:0000259" key="3">
    <source>
        <dbReference type="PROSITE" id="PS50930"/>
    </source>
</evidence>
<evidence type="ECO:0000313" key="4">
    <source>
        <dbReference type="EMBL" id="MFC4027823.1"/>
    </source>
</evidence>
<feature type="domain" description="HTH LytTR-type" evidence="3">
    <location>
        <begin position="144"/>
        <end position="246"/>
    </location>
</feature>
<comment type="caution">
    <text evidence="4">The sequence shown here is derived from an EMBL/GenBank/DDBJ whole genome shotgun (WGS) entry which is preliminary data.</text>
</comment>
<keyword evidence="5" id="KW-1185">Reference proteome</keyword>
<dbReference type="InterPro" id="IPR007492">
    <property type="entry name" value="LytTR_DNA-bd_dom"/>
</dbReference>
<dbReference type="PANTHER" id="PTHR37299">
    <property type="entry name" value="TRANSCRIPTIONAL REGULATOR-RELATED"/>
    <property type="match status" value="1"/>
</dbReference>
<keyword evidence="1" id="KW-0597">Phosphoprotein</keyword>
<protein>
    <submittedName>
        <fullName evidence="4">LytR/AlgR family response regulator transcription factor</fullName>
    </submittedName>
</protein>
<dbReference type="Pfam" id="PF04397">
    <property type="entry name" value="LytTR"/>
    <property type="match status" value="1"/>
</dbReference>
<dbReference type="SUPFAM" id="SSF52172">
    <property type="entry name" value="CheY-like"/>
    <property type="match status" value="1"/>
</dbReference>
<name>A0ABV8HA40_9FLAO</name>
<dbReference type="Pfam" id="PF00072">
    <property type="entry name" value="Response_reg"/>
    <property type="match status" value="1"/>
</dbReference>
<dbReference type="RefSeq" id="WP_290233198.1">
    <property type="nucleotide sequence ID" value="NZ_JAUFPZ010000002.1"/>
</dbReference>
<reference evidence="5" key="1">
    <citation type="journal article" date="2019" name="Int. J. Syst. Evol. Microbiol.">
        <title>The Global Catalogue of Microorganisms (GCM) 10K type strain sequencing project: providing services to taxonomists for standard genome sequencing and annotation.</title>
        <authorList>
            <consortium name="The Broad Institute Genomics Platform"/>
            <consortium name="The Broad Institute Genome Sequencing Center for Infectious Disease"/>
            <person name="Wu L."/>
            <person name="Ma J."/>
        </authorList>
    </citation>
    <scope>NUCLEOTIDE SEQUENCE [LARGE SCALE GENOMIC DNA]</scope>
    <source>
        <strain evidence="5">CECT 9128</strain>
    </source>
</reference>
<dbReference type="InterPro" id="IPR001789">
    <property type="entry name" value="Sig_transdc_resp-reg_receiver"/>
</dbReference>
<dbReference type="PROSITE" id="PS50930">
    <property type="entry name" value="HTH_LYTTR"/>
    <property type="match status" value="1"/>
</dbReference>
<dbReference type="Gene3D" id="3.40.50.2300">
    <property type="match status" value="1"/>
</dbReference>
<dbReference type="PANTHER" id="PTHR37299:SF1">
    <property type="entry name" value="STAGE 0 SPORULATION PROTEIN A HOMOLOG"/>
    <property type="match status" value="1"/>
</dbReference>
<dbReference type="SMART" id="SM00850">
    <property type="entry name" value="LytTR"/>
    <property type="match status" value="1"/>
</dbReference>
<dbReference type="PROSITE" id="PS50110">
    <property type="entry name" value="RESPONSE_REGULATORY"/>
    <property type="match status" value="1"/>
</dbReference>
<dbReference type="SMART" id="SM00448">
    <property type="entry name" value="REC"/>
    <property type="match status" value="1"/>
</dbReference>